<protein>
    <recommendedName>
        <fullName evidence="5">non-specific serine/threonine protein kinase</fullName>
        <ecNumber evidence="5">2.7.11.1</ecNumber>
    </recommendedName>
</protein>
<accession>A0A7R8CFE8</accession>
<evidence type="ECO:0000256" key="6">
    <source>
        <dbReference type="ARBA" id="ARBA00022527"/>
    </source>
</evidence>
<evidence type="ECO:0000259" key="19">
    <source>
        <dbReference type="PROSITE" id="PS50011"/>
    </source>
</evidence>
<evidence type="ECO:0000256" key="3">
    <source>
        <dbReference type="ARBA" id="ARBA00004514"/>
    </source>
</evidence>
<evidence type="ECO:0000256" key="16">
    <source>
        <dbReference type="ARBA" id="ARBA00023128"/>
    </source>
</evidence>
<keyword evidence="7 20" id="KW-0808">Transferase</keyword>
<keyword evidence="10" id="KW-0418">Kinase</keyword>
<dbReference type="GO" id="GO:0004674">
    <property type="term" value="F:protein serine/threonine kinase activity"/>
    <property type="evidence" value="ECO:0007669"/>
    <property type="project" value="UniProtKB-KW"/>
</dbReference>
<proteinExistence type="predicted"/>
<dbReference type="GO" id="GO:0005743">
    <property type="term" value="C:mitochondrial inner membrane"/>
    <property type="evidence" value="ECO:0007669"/>
    <property type="project" value="UniProtKB-SubCell"/>
</dbReference>
<keyword evidence="8" id="KW-0479">Metal-binding</keyword>
<comment type="catalytic activity">
    <reaction evidence="18">
        <text>L-seryl-[protein] + ATP = O-phospho-L-seryl-[protein] + ADP + H(+)</text>
        <dbReference type="Rhea" id="RHEA:17989"/>
        <dbReference type="Rhea" id="RHEA-COMP:9863"/>
        <dbReference type="Rhea" id="RHEA-COMP:11604"/>
        <dbReference type="ChEBI" id="CHEBI:15378"/>
        <dbReference type="ChEBI" id="CHEBI:29999"/>
        <dbReference type="ChEBI" id="CHEBI:30616"/>
        <dbReference type="ChEBI" id="CHEBI:83421"/>
        <dbReference type="ChEBI" id="CHEBI:456216"/>
        <dbReference type="EC" id="2.7.11.1"/>
    </reaction>
</comment>
<evidence type="ECO:0000256" key="5">
    <source>
        <dbReference type="ARBA" id="ARBA00012513"/>
    </source>
</evidence>
<dbReference type="EC" id="2.7.11.1" evidence="5"/>
<keyword evidence="12" id="KW-0999">Mitochondrion inner membrane</keyword>
<gene>
    <name evidence="20" type="ORF">LSAA_3114</name>
</gene>
<keyword evidence="21" id="KW-1185">Reference proteome</keyword>
<evidence type="ECO:0000256" key="7">
    <source>
        <dbReference type="ARBA" id="ARBA00022679"/>
    </source>
</evidence>
<keyword evidence="6" id="KW-0723">Serine/threonine-protein kinase</keyword>
<dbReference type="PROSITE" id="PS50011">
    <property type="entry name" value="PROTEIN_KINASE_DOM"/>
    <property type="match status" value="1"/>
</dbReference>
<comment type="cofactor">
    <cofactor evidence="1">
        <name>Mg(2+)</name>
        <dbReference type="ChEBI" id="CHEBI:18420"/>
    </cofactor>
</comment>
<evidence type="ECO:0000256" key="11">
    <source>
        <dbReference type="ARBA" id="ARBA00022787"/>
    </source>
</evidence>
<reference evidence="20" key="1">
    <citation type="submission" date="2021-02" db="EMBL/GenBank/DDBJ databases">
        <authorList>
            <person name="Bekaert M."/>
        </authorList>
    </citation>
    <scope>NUCLEOTIDE SEQUENCE</scope>
    <source>
        <strain evidence="20">IoA-00</strain>
    </source>
</reference>
<dbReference type="Proteomes" id="UP000675881">
    <property type="component" value="Chromosome 11"/>
</dbReference>
<keyword evidence="9" id="KW-0547">Nucleotide-binding</keyword>
<evidence type="ECO:0000256" key="17">
    <source>
        <dbReference type="ARBA" id="ARBA00047899"/>
    </source>
</evidence>
<dbReference type="Gene3D" id="1.10.510.10">
    <property type="entry name" value="Transferase(Phosphotransferase) domain 1"/>
    <property type="match status" value="1"/>
</dbReference>
<evidence type="ECO:0000256" key="18">
    <source>
        <dbReference type="ARBA" id="ARBA00048679"/>
    </source>
</evidence>
<feature type="domain" description="Protein kinase" evidence="19">
    <location>
        <begin position="199"/>
        <end position="478"/>
    </location>
</feature>
<evidence type="ECO:0000256" key="4">
    <source>
        <dbReference type="ARBA" id="ARBA00004572"/>
    </source>
</evidence>
<dbReference type="AlphaFoldDB" id="A0A7R8CFE8"/>
<sequence length="505" mass="57227">MPIQSIVHDISYEVDSSFLLLLNSMITTAKGVASALTLQLQRSPNLYYRSFDRGRFLIKSNIFLNVANTLLKRFRITYLFSRTGDKIATTALKESSRVNVSLTSNWTSKFLSKFDATVHRRAIREIFGRGSPLLAFIGVSLASNSSSSVNGIVSKKDQIHSVVREIRQTVAKSMPSTLWKSQKEDVHGDFKEIKQVQDLDLGSPIAKGGVVMMFNYHAESNAFTIFKTMSNEILPAQIRNLDSNSDEVDYFMDYLHWRRESKIETTELPWHPNIVEMFTVFVDQIPKLPQSMSLYPDALPIRINPTGFGRNMSLFLLMKKYNISLNEFLSEQKATGIPMKTSLILLSQLLEGILHMVSNRVAHRDLKSDNILLEYSGSKDFPHLVITDFGCSIGTLSIPYQSFDVNKGDYRKADLWAASNIAYEIFGSPNPAYQRNGVSQLPELVPNNIKELIKSIGKDDPNERISPLLAADICQLLLWAPPSWFDSYDDIKEDVVFTMAPYYHY</sequence>
<evidence type="ECO:0000313" key="20">
    <source>
        <dbReference type="EMBL" id="CAF2805710.1"/>
    </source>
</evidence>
<name>A0A7R8CFE8_LEPSM</name>
<dbReference type="GO" id="GO:0005741">
    <property type="term" value="C:mitochondrial outer membrane"/>
    <property type="evidence" value="ECO:0007669"/>
    <property type="project" value="UniProtKB-SubCell"/>
</dbReference>
<organism evidence="20 21">
    <name type="scientific">Lepeophtheirus salmonis</name>
    <name type="common">Salmon louse</name>
    <name type="synonym">Caligus salmonis</name>
    <dbReference type="NCBI Taxonomy" id="72036"/>
    <lineage>
        <taxon>Eukaryota</taxon>
        <taxon>Metazoa</taxon>
        <taxon>Ecdysozoa</taxon>
        <taxon>Arthropoda</taxon>
        <taxon>Crustacea</taxon>
        <taxon>Multicrustacea</taxon>
        <taxon>Hexanauplia</taxon>
        <taxon>Copepoda</taxon>
        <taxon>Siphonostomatoida</taxon>
        <taxon>Caligidae</taxon>
        <taxon>Lepeophtheirus</taxon>
    </lineage>
</organism>
<keyword evidence="14" id="KW-0460">Magnesium</keyword>
<keyword evidence="15" id="KW-0809">Transit peptide</keyword>
<dbReference type="InterPro" id="IPR000719">
    <property type="entry name" value="Prot_kinase_dom"/>
</dbReference>
<dbReference type="PANTHER" id="PTHR22972:SF7">
    <property type="entry name" value="SERINE_THREONINE-PROTEIN KINASE PINK1, MITOCHONDRIAL"/>
    <property type="match status" value="1"/>
</dbReference>
<dbReference type="GO" id="GO:0042981">
    <property type="term" value="P:regulation of apoptotic process"/>
    <property type="evidence" value="ECO:0007669"/>
    <property type="project" value="TreeGrafter"/>
</dbReference>
<evidence type="ECO:0000256" key="12">
    <source>
        <dbReference type="ARBA" id="ARBA00022792"/>
    </source>
</evidence>
<dbReference type="SMART" id="SM00220">
    <property type="entry name" value="S_TKc"/>
    <property type="match status" value="1"/>
</dbReference>
<dbReference type="SUPFAM" id="SSF56112">
    <property type="entry name" value="Protein kinase-like (PK-like)"/>
    <property type="match status" value="1"/>
</dbReference>
<evidence type="ECO:0000256" key="14">
    <source>
        <dbReference type="ARBA" id="ARBA00022842"/>
    </source>
</evidence>
<dbReference type="EMBL" id="HG994590">
    <property type="protein sequence ID" value="CAF2805710.1"/>
    <property type="molecule type" value="Genomic_DNA"/>
</dbReference>
<evidence type="ECO:0000313" key="21">
    <source>
        <dbReference type="Proteomes" id="UP000675881"/>
    </source>
</evidence>
<dbReference type="InterPro" id="IPR051511">
    <property type="entry name" value="MitoQC_Scaffold_Kinases"/>
</dbReference>
<dbReference type="GO" id="GO:0090141">
    <property type="term" value="P:positive regulation of mitochondrial fission"/>
    <property type="evidence" value="ECO:0007669"/>
    <property type="project" value="TreeGrafter"/>
</dbReference>
<dbReference type="InterPro" id="IPR008271">
    <property type="entry name" value="Ser/Thr_kinase_AS"/>
</dbReference>
<keyword evidence="16" id="KW-0496">Mitochondrion</keyword>
<dbReference type="GO" id="GO:0005524">
    <property type="term" value="F:ATP binding"/>
    <property type="evidence" value="ECO:0007669"/>
    <property type="project" value="UniProtKB-KW"/>
</dbReference>
<evidence type="ECO:0000256" key="15">
    <source>
        <dbReference type="ARBA" id="ARBA00022946"/>
    </source>
</evidence>
<evidence type="ECO:0000256" key="1">
    <source>
        <dbReference type="ARBA" id="ARBA00001946"/>
    </source>
</evidence>
<dbReference type="OrthoDB" id="1405469at2759"/>
<dbReference type="PANTHER" id="PTHR22972">
    <property type="entry name" value="SERINE/THREONINE PROTEIN KINASE"/>
    <property type="match status" value="1"/>
</dbReference>
<dbReference type="GO" id="GO:0000422">
    <property type="term" value="P:autophagy of mitochondrion"/>
    <property type="evidence" value="ECO:0007669"/>
    <property type="project" value="TreeGrafter"/>
</dbReference>
<evidence type="ECO:0000256" key="2">
    <source>
        <dbReference type="ARBA" id="ARBA00004434"/>
    </source>
</evidence>
<keyword evidence="11" id="KW-1000">Mitochondrion outer membrane</keyword>
<evidence type="ECO:0000256" key="8">
    <source>
        <dbReference type="ARBA" id="ARBA00022723"/>
    </source>
</evidence>
<dbReference type="GO" id="GO:0046872">
    <property type="term" value="F:metal ion binding"/>
    <property type="evidence" value="ECO:0007669"/>
    <property type="project" value="UniProtKB-KW"/>
</dbReference>
<evidence type="ECO:0000256" key="10">
    <source>
        <dbReference type="ARBA" id="ARBA00022777"/>
    </source>
</evidence>
<evidence type="ECO:0000256" key="9">
    <source>
        <dbReference type="ARBA" id="ARBA00022741"/>
    </source>
</evidence>
<dbReference type="Pfam" id="PF00069">
    <property type="entry name" value="Pkinase"/>
    <property type="match status" value="1"/>
</dbReference>
<keyword evidence="13" id="KW-0067">ATP-binding</keyword>
<dbReference type="PROSITE" id="PS00108">
    <property type="entry name" value="PROTEIN_KINASE_ST"/>
    <property type="match status" value="1"/>
</dbReference>
<keyword evidence="12" id="KW-0472">Membrane</keyword>
<comment type="subcellular location">
    <subcellularLocation>
        <location evidence="3">Cytoplasm</location>
        <location evidence="3">Cytosol</location>
    </subcellularLocation>
    <subcellularLocation>
        <location evidence="2">Mitochondrion inner membrane</location>
        <topology evidence="2">Single-pass membrane protein</topology>
    </subcellularLocation>
    <subcellularLocation>
        <location evidence="4">Mitochondrion outer membrane</location>
        <topology evidence="4">Single-pass membrane protein</topology>
    </subcellularLocation>
</comment>
<dbReference type="GO" id="GO:0005829">
    <property type="term" value="C:cytosol"/>
    <property type="evidence" value="ECO:0007669"/>
    <property type="project" value="UniProtKB-SubCell"/>
</dbReference>
<comment type="catalytic activity">
    <reaction evidence="17">
        <text>L-threonyl-[protein] + ATP = O-phospho-L-threonyl-[protein] + ADP + H(+)</text>
        <dbReference type="Rhea" id="RHEA:46608"/>
        <dbReference type="Rhea" id="RHEA-COMP:11060"/>
        <dbReference type="Rhea" id="RHEA-COMP:11605"/>
        <dbReference type="ChEBI" id="CHEBI:15378"/>
        <dbReference type="ChEBI" id="CHEBI:30013"/>
        <dbReference type="ChEBI" id="CHEBI:30616"/>
        <dbReference type="ChEBI" id="CHEBI:61977"/>
        <dbReference type="ChEBI" id="CHEBI:456216"/>
        <dbReference type="EC" id="2.7.11.1"/>
    </reaction>
</comment>
<evidence type="ECO:0000256" key="13">
    <source>
        <dbReference type="ARBA" id="ARBA00022840"/>
    </source>
</evidence>
<dbReference type="InterPro" id="IPR011009">
    <property type="entry name" value="Kinase-like_dom_sf"/>
</dbReference>